<protein>
    <recommendedName>
        <fullName evidence="3">Apple domain-containing protein</fullName>
    </recommendedName>
</protein>
<dbReference type="Proteomes" id="UP001432322">
    <property type="component" value="Unassembled WGS sequence"/>
</dbReference>
<proteinExistence type="predicted"/>
<evidence type="ECO:0000313" key="1">
    <source>
        <dbReference type="EMBL" id="GMT27445.1"/>
    </source>
</evidence>
<organism evidence="1 2">
    <name type="scientific">Pristionchus fissidentatus</name>
    <dbReference type="NCBI Taxonomy" id="1538716"/>
    <lineage>
        <taxon>Eukaryota</taxon>
        <taxon>Metazoa</taxon>
        <taxon>Ecdysozoa</taxon>
        <taxon>Nematoda</taxon>
        <taxon>Chromadorea</taxon>
        <taxon>Rhabditida</taxon>
        <taxon>Rhabditina</taxon>
        <taxon>Diplogasteromorpha</taxon>
        <taxon>Diplogasteroidea</taxon>
        <taxon>Neodiplogasteridae</taxon>
        <taxon>Pristionchus</taxon>
    </lineage>
</organism>
<sequence>DHFKILNETTAQSKRGCEVLCDKSSECTGFSFISSGLQSPCSLLGSANESEVCSIPVAIYNKQTTGCPACFDIAAEMGEDPCVD</sequence>
<reference evidence="1" key="1">
    <citation type="submission" date="2023-10" db="EMBL/GenBank/DDBJ databases">
        <title>Genome assembly of Pristionchus species.</title>
        <authorList>
            <person name="Yoshida K."/>
            <person name="Sommer R.J."/>
        </authorList>
    </citation>
    <scope>NUCLEOTIDE SEQUENCE</scope>
    <source>
        <strain evidence="1">RS5133</strain>
    </source>
</reference>
<feature type="non-terminal residue" evidence="1">
    <location>
        <position position="1"/>
    </location>
</feature>
<feature type="non-terminal residue" evidence="1">
    <location>
        <position position="84"/>
    </location>
</feature>
<gene>
    <name evidence="1" type="ORF">PFISCL1PPCAC_18742</name>
</gene>
<accession>A0AAV5W9W3</accession>
<evidence type="ECO:0000313" key="2">
    <source>
        <dbReference type="Proteomes" id="UP001432322"/>
    </source>
</evidence>
<dbReference type="EMBL" id="BTSY01000005">
    <property type="protein sequence ID" value="GMT27445.1"/>
    <property type="molecule type" value="Genomic_DNA"/>
</dbReference>
<name>A0AAV5W9W3_9BILA</name>
<evidence type="ECO:0008006" key="3">
    <source>
        <dbReference type="Google" id="ProtNLM"/>
    </source>
</evidence>
<dbReference type="AlphaFoldDB" id="A0AAV5W9W3"/>
<comment type="caution">
    <text evidence="1">The sequence shown here is derived from an EMBL/GenBank/DDBJ whole genome shotgun (WGS) entry which is preliminary data.</text>
</comment>
<keyword evidence="2" id="KW-1185">Reference proteome</keyword>